<dbReference type="OrthoDB" id="9803641at2"/>
<dbReference type="PROSITE" id="PS51903">
    <property type="entry name" value="CLP_R"/>
    <property type="match status" value="1"/>
</dbReference>
<name>A0A552X3S2_9GAMM</name>
<dbReference type="RefSeq" id="WP_143234112.1">
    <property type="nucleotide sequence ID" value="NZ_VJWL01000001.1"/>
</dbReference>
<reference evidence="9 10" key="1">
    <citation type="submission" date="2019-07" db="EMBL/GenBank/DDBJ databases">
        <authorList>
            <person name="Yang M."/>
            <person name="Zhao D."/>
            <person name="Xiang H."/>
        </authorList>
    </citation>
    <scope>NUCLEOTIDE SEQUENCE [LARGE SCALE GENOMIC DNA]</scope>
    <source>
        <strain evidence="9 10">IM1326</strain>
    </source>
</reference>
<dbReference type="Pfam" id="PF07724">
    <property type="entry name" value="AAA_2"/>
    <property type="match status" value="1"/>
</dbReference>
<proteinExistence type="inferred from homology"/>
<comment type="caution">
    <text evidence="9">The sequence shown here is derived from an EMBL/GenBank/DDBJ whole genome shotgun (WGS) entry which is preliminary data.</text>
</comment>
<dbReference type="Gene3D" id="1.10.1780.10">
    <property type="entry name" value="Clp, N-terminal domain"/>
    <property type="match status" value="1"/>
</dbReference>
<dbReference type="SUPFAM" id="SSF81923">
    <property type="entry name" value="Double Clp-N motif"/>
    <property type="match status" value="1"/>
</dbReference>
<dbReference type="GO" id="GO:0005737">
    <property type="term" value="C:cytoplasm"/>
    <property type="evidence" value="ECO:0007669"/>
    <property type="project" value="TreeGrafter"/>
</dbReference>
<dbReference type="InterPro" id="IPR003593">
    <property type="entry name" value="AAA+_ATPase"/>
</dbReference>
<dbReference type="GO" id="GO:0034605">
    <property type="term" value="P:cellular response to heat"/>
    <property type="evidence" value="ECO:0007669"/>
    <property type="project" value="TreeGrafter"/>
</dbReference>
<dbReference type="SMART" id="SM00382">
    <property type="entry name" value="AAA"/>
    <property type="match status" value="2"/>
</dbReference>
<evidence type="ECO:0000256" key="1">
    <source>
        <dbReference type="ARBA" id="ARBA00008675"/>
    </source>
</evidence>
<dbReference type="InterPro" id="IPR013461">
    <property type="entry name" value="ClpA"/>
</dbReference>
<protein>
    <submittedName>
        <fullName evidence="9">ATP-dependent Clp protease ATP-binding subunit ClpA</fullName>
    </submittedName>
</protein>
<dbReference type="GO" id="GO:0016887">
    <property type="term" value="F:ATP hydrolysis activity"/>
    <property type="evidence" value="ECO:0007669"/>
    <property type="project" value="InterPro"/>
</dbReference>
<evidence type="ECO:0000313" key="10">
    <source>
        <dbReference type="Proteomes" id="UP000320359"/>
    </source>
</evidence>
<dbReference type="CDD" id="cd00009">
    <property type="entry name" value="AAA"/>
    <property type="match status" value="1"/>
</dbReference>
<dbReference type="InterPro" id="IPR050130">
    <property type="entry name" value="ClpA_ClpB"/>
</dbReference>
<evidence type="ECO:0000313" key="9">
    <source>
        <dbReference type="EMBL" id="TRW49690.1"/>
    </source>
</evidence>
<dbReference type="Proteomes" id="UP000320359">
    <property type="component" value="Unassembled WGS sequence"/>
</dbReference>
<dbReference type="Pfam" id="PF17871">
    <property type="entry name" value="AAA_lid_9"/>
    <property type="match status" value="1"/>
</dbReference>
<evidence type="ECO:0000256" key="4">
    <source>
        <dbReference type="ARBA" id="ARBA00022840"/>
    </source>
</evidence>
<dbReference type="CDD" id="cd19499">
    <property type="entry name" value="RecA-like_ClpB_Hsp104-like"/>
    <property type="match status" value="1"/>
</dbReference>
<dbReference type="InterPro" id="IPR027417">
    <property type="entry name" value="P-loop_NTPase"/>
</dbReference>
<dbReference type="PROSITE" id="PS00870">
    <property type="entry name" value="CLPAB_1"/>
    <property type="match status" value="1"/>
</dbReference>
<dbReference type="Pfam" id="PF10431">
    <property type="entry name" value="ClpB_D2-small"/>
    <property type="match status" value="1"/>
</dbReference>
<keyword evidence="2 6" id="KW-0677">Repeat</keyword>
<dbReference type="Gene3D" id="3.40.50.300">
    <property type="entry name" value="P-loop containing nucleotide triphosphate hydrolases"/>
    <property type="match status" value="2"/>
</dbReference>
<dbReference type="FunFam" id="1.10.8.60:FF:000011">
    <property type="entry name" value="ATP-dependent Clp protease ATP-binding subunit"/>
    <property type="match status" value="1"/>
</dbReference>
<dbReference type="Pfam" id="PF02861">
    <property type="entry name" value="Clp_N"/>
    <property type="match status" value="1"/>
</dbReference>
<keyword evidence="10" id="KW-1185">Reference proteome</keyword>
<keyword evidence="9" id="KW-0378">Hydrolase</keyword>
<dbReference type="InterPro" id="IPR036628">
    <property type="entry name" value="Clp_N_dom_sf"/>
</dbReference>
<feature type="domain" description="Clp R" evidence="8">
    <location>
        <begin position="1"/>
        <end position="147"/>
    </location>
</feature>
<dbReference type="GO" id="GO:0005524">
    <property type="term" value="F:ATP binding"/>
    <property type="evidence" value="ECO:0007669"/>
    <property type="project" value="UniProtKB-KW"/>
</dbReference>
<keyword evidence="3 7" id="KW-0547">Nucleotide-binding</keyword>
<keyword evidence="9" id="KW-0645">Protease</keyword>
<dbReference type="PANTHER" id="PTHR11638:SF111">
    <property type="entry name" value="ATP-DEPENDENT CLP PROTEASE ATP-BINDING SUBUNIT CLPA"/>
    <property type="match status" value="1"/>
</dbReference>
<evidence type="ECO:0000256" key="6">
    <source>
        <dbReference type="PROSITE-ProRule" id="PRU01251"/>
    </source>
</evidence>
<evidence type="ECO:0000259" key="8">
    <source>
        <dbReference type="PROSITE" id="PS51903"/>
    </source>
</evidence>
<dbReference type="Pfam" id="PF00004">
    <property type="entry name" value="AAA"/>
    <property type="match status" value="1"/>
</dbReference>
<accession>A0A552X3S2</accession>
<gene>
    <name evidence="9" type="primary">clpA</name>
    <name evidence="9" type="ORF">FM042_02175</name>
</gene>
<evidence type="ECO:0000256" key="5">
    <source>
        <dbReference type="ARBA" id="ARBA00023186"/>
    </source>
</evidence>
<dbReference type="InterPro" id="IPR018368">
    <property type="entry name" value="ClpA/B_CS1"/>
</dbReference>
<dbReference type="PANTHER" id="PTHR11638">
    <property type="entry name" value="ATP-DEPENDENT CLP PROTEASE"/>
    <property type="match status" value="1"/>
</dbReference>
<dbReference type="InterPro" id="IPR028299">
    <property type="entry name" value="ClpA/B_CS2"/>
</dbReference>
<dbReference type="GO" id="GO:0043335">
    <property type="term" value="P:protein unfolding"/>
    <property type="evidence" value="ECO:0007669"/>
    <property type="project" value="InterPro"/>
</dbReference>
<dbReference type="AlphaFoldDB" id="A0A552X3S2"/>
<dbReference type="SUPFAM" id="SSF52540">
    <property type="entry name" value="P-loop containing nucleoside triphosphate hydrolases"/>
    <property type="match status" value="2"/>
</dbReference>
<organism evidence="9 10">
    <name type="scientific">Aliidiomarina halalkaliphila</name>
    <dbReference type="NCBI Taxonomy" id="2593535"/>
    <lineage>
        <taxon>Bacteria</taxon>
        <taxon>Pseudomonadati</taxon>
        <taxon>Pseudomonadota</taxon>
        <taxon>Gammaproteobacteria</taxon>
        <taxon>Alteromonadales</taxon>
        <taxon>Idiomarinaceae</taxon>
        <taxon>Aliidiomarina</taxon>
    </lineage>
</organism>
<dbReference type="EMBL" id="VJWL01000001">
    <property type="protein sequence ID" value="TRW49690.1"/>
    <property type="molecule type" value="Genomic_DNA"/>
</dbReference>
<dbReference type="InterPro" id="IPR001270">
    <property type="entry name" value="ClpA/B"/>
</dbReference>
<dbReference type="PRINTS" id="PR00300">
    <property type="entry name" value="CLPPROTEASEA"/>
</dbReference>
<dbReference type="NCBIfam" id="TIGR02639">
    <property type="entry name" value="ClpA"/>
    <property type="match status" value="1"/>
</dbReference>
<dbReference type="SMART" id="SM01086">
    <property type="entry name" value="ClpB_D2-small"/>
    <property type="match status" value="1"/>
</dbReference>
<dbReference type="InterPro" id="IPR004176">
    <property type="entry name" value="Clp_R_N"/>
</dbReference>
<evidence type="ECO:0000256" key="2">
    <source>
        <dbReference type="ARBA" id="ARBA00022737"/>
    </source>
</evidence>
<dbReference type="FunFam" id="3.40.50.300:FF:000025">
    <property type="entry name" value="ATP-dependent Clp protease subunit"/>
    <property type="match status" value="1"/>
</dbReference>
<dbReference type="InterPro" id="IPR041546">
    <property type="entry name" value="ClpA/ClpB_AAA_lid"/>
</dbReference>
<evidence type="ECO:0000256" key="3">
    <source>
        <dbReference type="ARBA" id="ARBA00022741"/>
    </source>
</evidence>
<comment type="similarity">
    <text evidence="1 7">Belongs to the ClpA/ClpB family.</text>
</comment>
<dbReference type="GO" id="GO:0006508">
    <property type="term" value="P:proteolysis"/>
    <property type="evidence" value="ECO:0007669"/>
    <property type="project" value="UniProtKB-KW"/>
</dbReference>
<evidence type="ECO:0000256" key="7">
    <source>
        <dbReference type="RuleBase" id="RU004432"/>
    </source>
</evidence>
<dbReference type="GO" id="GO:0008233">
    <property type="term" value="F:peptidase activity"/>
    <property type="evidence" value="ECO:0007669"/>
    <property type="project" value="UniProtKB-KW"/>
</dbReference>
<dbReference type="Gene3D" id="1.10.8.60">
    <property type="match status" value="2"/>
</dbReference>
<dbReference type="InterPro" id="IPR019489">
    <property type="entry name" value="Clp_ATPase_C"/>
</dbReference>
<keyword evidence="4 7" id="KW-0067">ATP-binding</keyword>
<dbReference type="PROSITE" id="PS00871">
    <property type="entry name" value="CLPAB_2"/>
    <property type="match status" value="1"/>
</dbReference>
<dbReference type="InterPro" id="IPR003959">
    <property type="entry name" value="ATPase_AAA_core"/>
</dbReference>
<keyword evidence="5 7" id="KW-0143">Chaperone</keyword>
<sequence>MLNKALEISLNDAFRLARERQHELMTVEHLLVALLDNPEAAEALRACGVKFASLKDELVNYIERSTPKFDVDEHSDTQPTLGFQRVLQRAVFHVQSSGNSEVTGANVLVAIFSEQESQAVYLLNKHEVTRLDVVNFISHGISRVEEEKAQPAENPEGEGDDQEASYLARFCVNLNARAKLGKIDPLIGRDAELERCVQVLCRRRKNNPLLVGEAGVGKTAIAEGLAYRIVKNEVPQVIADAVIFSLDMGGLLAGTKYRGDFEKRFKALLREVSKHPHAILFIDEIHTIVGAGAASGGVMDASNLLKPLLSSGDLKCIGSTTYQEFKNIFEKDRALVRRFQKIDVTEPTVEDTTRILMGLREKYEEHHGIRYTQPAIRAAAELAAKYINERHLPDKAIDVMDEAGASQRLLPPSKRKKTVGVADIEAIIARIARVPAQSVSRNDQSMLKQLDRNLKMVVFGQDAAIDSLVSAIRLSRSGLGGEHQPVGSFLFAGPTGVGKTEVTQQLAKAMGVELLRFDMSEYMERHAVSRLIGAPPGYVGYEQGGLLTEAVIKHPYSVVLLDEIEKAHSDIFNILLQVMDNGTLTDNNGRKADFRNVVLVMTTNAGVRETERQSIGFQEQDHKFDALSEINKIFTPEFRNRLDGIIWFNHLNTEIIMQVVDKFICELQAQLDKKGVSLEVEKSALEWLAEKGYDRSMGARPMTRIIQEHLKKPLANEILFGKLSQGGNVRAQLNEQGDELTFVYDNASEAIT</sequence>